<evidence type="ECO:0000313" key="2">
    <source>
        <dbReference type="EMBL" id="RBP16393.1"/>
    </source>
</evidence>
<dbReference type="Proteomes" id="UP000253529">
    <property type="component" value="Unassembled WGS sequence"/>
</dbReference>
<keyword evidence="2" id="KW-0808">Transferase</keyword>
<dbReference type="AlphaFoldDB" id="A0A366FNX5"/>
<organism evidence="2 3">
    <name type="scientific">Roseiarcus fermentans</name>
    <dbReference type="NCBI Taxonomy" id="1473586"/>
    <lineage>
        <taxon>Bacteria</taxon>
        <taxon>Pseudomonadati</taxon>
        <taxon>Pseudomonadota</taxon>
        <taxon>Alphaproteobacteria</taxon>
        <taxon>Hyphomicrobiales</taxon>
        <taxon>Roseiarcaceae</taxon>
        <taxon>Roseiarcus</taxon>
    </lineage>
</organism>
<keyword evidence="3" id="KW-1185">Reference proteome</keyword>
<feature type="domain" description="Methyltransferase type 11" evidence="1">
    <location>
        <begin position="84"/>
        <end position="129"/>
    </location>
</feature>
<sequence length="264" mass="28868">MPVDSQTLIDFYESPLGDVARRLIGRIVRARWLSARGLTIAALGYGSPYLERLRDGADRCFAMMPAGQGAAVWPDRERCAATMVHGEMLPLPDNSVDRLMIVHALEAAERPGELLEEVWRIVAPEGRILVVVPSRRGVWARVDATPFGHGLPYSRTQLRDLLQGADLSPVFWGEALFAPPVGKRAVIRFAPTIERVGAAFSLPFAGVYVVEAIKQVYRPVRVHALARTRRGVGVPALAASARREARGAADHPSIVQLAPGERMV</sequence>
<accession>A0A366FNX5</accession>
<protein>
    <submittedName>
        <fullName evidence="2">Methyltransferase family protein</fullName>
    </submittedName>
</protein>
<dbReference type="InterPro" id="IPR013216">
    <property type="entry name" value="Methyltransf_11"/>
</dbReference>
<dbReference type="GO" id="GO:0008757">
    <property type="term" value="F:S-adenosylmethionine-dependent methyltransferase activity"/>
    <property type="evidence" value="ECO:0007669"/>
    <property type="project" value="InterPro"/>
</dbReference>
<dbReference type="RefSeq" id="WP_113888207.1">
    <property type="nucleotide sequence ID" value="NZ_QNRK01000005.1"/>
</dbReference>
<dbReference type="Pfam" id="PF08241">
    <property type="entry name" value="Methyltransf_11"/>
    <property type="match status" value="1"/>
</dbReference>
<dbReference type="InterPro" id="IPR029063">
    <property type="entry name" value="SAM-dependent_MTases_sf"/>
</dbReference>
<proteinExistence type="predicted"/>
<dbReference type="OrthoDB" id="9800231at2"/>
<reference evidence="2 3" key="1">
    <citation type="submission" date="2018-06" db="EMBL/GenBank/DDBJ databases">
        <title>Genomic Encyclopedia of Type Strains, Phase IV (KMG-IV): sequencing the most valuable type-strain genomes for metagenomic binning, comparative biology and taxonomic classification.</title>
        <authorList>
            <person name="Goeker M."/>
        </authorList>
    </citation>
    <scope>NUCLEOTIDE SEQUENCE [LARGE SCALE GENOMIC DNA]</scope>
    <source>
        <strain evidence="2 3">DSM 24875</strain>
    </source>
</reference>
<evidence type="ECO:0000259" key="1">
    <source>
        <dbReference type="Pfam" id="PF08241"/>
    </source>
</evidence>
<comment type="caution">
    <text evidence="2">The sequence shown here is derived from an EMBL/GenBank/DDBJ whole genome shotgun (WGS) entry which is preliminary data.</text>
</comment>
<name>A0A366FNX5_9HYPH</name>
<keyword evidence="2" id="KW-0489">Methyltransferase</keyword>
<dbReference type="EMBL" id="QNRK01000005">
    <property type="protein sequence ID" value="RBP16393.1"/>
    <property type="molecule type" value="Genomic_DNA"/>
</dbReference>
<gene>
    <name evidence="2" type="ORF">DFR50_10534</name>
</gene>
<dbReference type="SUPFAM" id="SSF53335">
    <property type="entry name" value="S-adenosyl-L-methionine-dependent methyltransferases"/>
    <property type="match status" value="1"/>
</dbReference>
<dbReference type="Gene3D" id="3.40.50.150">
    <property type="entry name" value="Vaccinia Virus protein VP39"/>
    <property type="match status" value="1"/>
</dbReference>
<dbReference type="GO" id="GO:0032259">
    <property type="term" value="P:methylation"/>
    <property type="evidence" value="ECO:0007669"/>
    <property type="project" value="UniProtKB-KW"/>
</dbReference>
<evidence type="ECO:0000313" key="3">
    <source>
        <dbReference type="Proteomes" id="UP000253529"/>
    </source>
</evidence>